<dbReference type="InterPro" id="IPR006597">
    <property type="entry name" value="Sel1-like"/>
</dbReference>
<protein>
    <submittedName>
        <fullName evidence="1">Sel1 repeat family protein</fullName>
    </submittedName>
</protein>
<evidence type="ECO:0000313" key="2">
    <source>
        <dbReference type="Proteomes" id="UP001198602"/>
    </source>
</evidence>
<proteinExistence type="predicted"/>
<organism evidence="1 2">
    <name type="scientific">Massilia hydrophila</name>
    <dbReference type="NCBI Taxonomy" id="3044279"/>
    <lineage>
        <taxon>Bacteria</taxon>
        <taxon>Pseudomonadati</taxon>
        <taxon>Pseudomonadota</taxon>
        <taxon>Betaproteobacteria</taxon>
        <taxon>Burkholderiales</taxon>
        <taxon>Oxalobacteraceae</taxon>
        <taxon>Telluria group</taxon>
        <taxon>Massilia</taxon>
    </lineage>
</organism>
<dbReference type="RefSeq" id="WP_225240510.1">
    <property type="nucleotide sequence ID" value="NZ_JAHYBX010000014.1"/>
</dbReference>
<keyword evidence="2" id="KW-1185">Reference proteome</keyword>
<dbReference type="Pfam" id="PF08238">
    <property type="entry name" value="Sel1"/>
    <property type="match status" value="3"/>
</dbReference>
<name>A0ABS7YF72_9BURK</name>
<dbReference type="Proteomes" id="UP001198602">
    <property type="component" value="Unassembled WGS sequence"/>
</dbReference>
<sequence>MNEPRYSDGTLIEKGDAVLRSGVVPARIIDAFEGDPASVWLEDAERPGRTFANADLWDLTLVERNTLDFGRAGVAWLGRQAESGDAQAQAALGWLYETGVAVAADDALAVAWYARAAQGGDPAGQFNYALRCEKGRGVPVDLPQAARWYLASAEQGFGPAMMNLSNMYRDGRGVGQDVQQAIRWLRAFEAANAA</sequence>
<evidence type="ECO:0000313" key="1">
    <source>
        <dbReference type="EMBL" id="MCA1858361.1"/>
    </source>
</evidence>
<dbReference type="SUPFAM" id="SSF81901">
    <property type="entry name" value="HCP-like"/>
    <property type="match status" value="1"/>
</dbReference>
<gene>
    <name evidence="1" type="ORF">LE190_20860</name>
</gene>
<dbReference type="EMBL" id="JAHYBX010000014">
    <property type="protein sequence ID" value="MCA1858361.1"/>
    <property type="molecule type" value="Genomic_DNA"/>
</dbReference>
<dbReference type="InterPro" id="IPR011990">
    <property type="entry name" value="TPR-like_helical_dom_sf"/>
</dbReference>
<dbReference type="SMART" id="SM00671">
    <property type="entry name" value="SEL1"/>
    <property type="match status" value="3"/>
</dbReference>
<comment type="caution">
    <text evidence="1">The sequence shown here is derived from an EMBL/GenBank/DDBJ whole genome shotgun (WGS) entry which is preliminary data.</text>
</comment>
<reference evidence="1 2" key="1">
    <citation type="submission" date="2021-07" db="EMBL/GenBank/DDBJ databases">
        <title>Characterization of Violacein-producing bacteria and related species.</title>
        <authorList>
            <person name="Wilson H.S."/>
            <person name="De Leon M.E."/>
        </authorList>
    </citation>
    <scope>NUCLEOTIDE SEQUENCE [LARGE SCALE GENOMIC DNA]</scope>
    <source>
        <strain evidence="1 2">HSC-2F05</strain>
    </source>
</reference>
<dbReference type="PANTHER" id="PTHR11102">
    <property type="entry name" value="SEL-1-LIKE PROTEIN"/>
    <property type="match status" value="1"/>
</dbReference>
<dbReference type="Gene3D" id="1.25.40.10">
    <property type="entry name" value="Tetratricopeptide repeat domain"/>
    <property type="match status" value="1"/>
</dbReference>
<dbReference type="InterPro" id="IPR050767">
    <property type="entry name" value="Sel1_AlgK"/>
</dbReference>
<dbReference type="PANTHER" id="PTHR11102:SF160">
    <property type="entry name" value="ERAD-ASSOCIATED E3 UBIQUITIN-PROTEIN LIGASE COMPONENT HRD3"/>
    <property type="match status" value="1"/>
</dbReference>
<accession>A0ABS7YF72</accession>